<evidence type="ECO:0000256" key="1">
    <source>
        <dbReference type="ARBA" id="ARBA00023015"/>
    </source>
</evidence>
<dbReference type="PRINTS" id="PR00034">
    <property type="entry name" value="HTHCRP"/>
</dbReference>
<dbReference type="InterPro" id="IPR000595">
    <property type="entry name" value="cNMP-bd_dom"/>
</dbReference>
<evidence type="ECO:0000259" key="6">
    <source>
        <dbReference type="PROSITE" id="PS51063"/>
    </source>
</evidence>
<dbReference type="InterPro" id="IPR012318">
    <property type="entry name" value="HTH_CRP"/>
</dbReference>
<dbReference type="InterPro" id="IPR014710">
    <property type="entry name" value="RmlC-like_jellyroll"/>
</dbReference>
<keyword evidence="2" id="KW-0238">DNA-binding</keyword>
<keyword evidence="1" id="KW-0805">Transcription regulation</keyword>
<feature type="domain" description="HTH crp-type" evidence="6">
    <location>
        <begin position="136"/>
        <end position="209"/>
    </location>
</feature>
<feature type="domain" description="Cyclic nucleotide-binding" evidence="5">
    <location>
        <begin position="23"/>
        <end position="74"/>
    </location>
</feature>
<dbReference type="GO" id="GO:0003700">
    <property type="term" value="F:DNA-binding transcription factor activity"/>
    <property type="evidence" value="ECO:0007669"/>
    <property type="project" value="TreeGrafter"/>
</dbReference>
<dbReference type="PROSITE" id="PS50042">
    <property type="entry name" value="CNMP_BINDING_3"/>
    <property type="match status" value="1"/>
</dbReference>
<evidence type="ECO:0000256" key="4">
    <source>
        <dbReference type="ARBA" id="ARBA00023163"/>
    </source>
</evidence>
<dbReference type="CDD" id="cd00038">
    <property type="entry name" value="CAP_ED"/>
    <property type="match status" value="1"/>
</dbReference>
<dbReference type="Gene3D" id="2.60.120.10">
    <property type="entry name" value="Jelly Rolls"/>
    <property type="match status" value="1"/>
</dbReference>
<evidence type="ECO:0000256" key="3">
    <source>
        <dbReference type="ARBA" id="ARBA00023159"/>
    </source>
</evidence>
<evidence type="ECO:0000256" key="2">
    <source>
        <dbReference type="ARBA" id="ARBA00023125"/>
    </source>
</evidence>
<protein>
    <submittedName>
        <fullName evidence="7">CRP-like cAMP-binding protein</fullName>
    </submittedName>
</protein>
<sequence length="211" mass="24157">MNGATSLRSASAISDLPGRFANYSKKEVIFQPFSLSQNLYRIQSGKIKLYKHSEDGRKTILTMLGEGDFFSNIARFSLDDEGVYAEAIDETILRIISLKQLDSLSVSQPAFLSELFYTFNQHMKQRNMFLERIMYAPVKERILYLMSFLMKNFGEKQGRFMKLTVPLTHQDIASFIGSTRETVTTLTKELITEGHIQKKDKHYLVMGGTDL</sequence>
<dbReference type="InterPro" id="IPR018490">
    <property type="entry name" value="cNMP-bd_dom_sf"/>
</dbReference>
<dbReference type="CDD" id="cd00092">
    <property type="entry name" value="HTH_CRP"/>
    <property type="match status" value="1"/>
</dbReference>
<keyword evidence="4" id="KW-0804">Transcription</keyword>
<dbReference type="GO" id="GO:0005829">
    <property type="term" value="C:cytosol"/>
    <property type="evidence" value="ECO:0007669"/>
    <property type="project" value="TreeGrafter"/>
</dbReference>
<dbReference type="GO" id="GO:0003677">
    <property type="term" value="F:DNA binding"/>
    <property type="evidence" value="ECO:0007669"/>
    <property type="project" value="UniProtKB-KW"/>
</dbReference>
<accession>A0A366ET70</accession>
<dbReference type="EMBL" id="QNRJ01000004">
    <property type="protein sequence ID" value="RBP05504.1"/>
    <property type="molecule type" value="Genomic_DNA"/>
</dbReference>
<dbReference type="Pfam" id="PF00027">
    <property type="entry name" value="cNMP_binding"/>
    <property type="match status" value="1"/>
</dbReference>
<dbReference type="PANTHER" id="PTHR24567">
    <property type="entry name" value="CRP FAMILY TRANSCRIPTIONAL REGULATORY PROTEIN"/>
    <property type="match status" value="1"/>
</dbReference>
<dbReference type="RefSeq" id="WP_113969064.1">
    <property type="nucleotide sequence ID" value="NZ_QNRJ01000004.1"/>
</dbReference>
<dbReference type="PROSITE" id="PS51063">
    <property type="entry name" value="HTH_CRP_2"/>
    <property type="match status" value="1"/>
</dbReference>
<dbReference type="Pfam" id="PF13545">
    <property type="entry name" value="HTH_Crp_2"/>
    <property type="match status" value="1"/>
</dbReference>
<evidence type="ECO:0000313" key="8">
    <source>
        <dbReference type="Proteomes" id="UP000252118"/>
    </source>
</evidence>
<reference evidence="7 8" key="1">
    <citation type="submission" date="2018-06" db="EMBL/GenBank/DDBJ databases">
        <title>Freshwater and sediment microbial communities from various areas in North America, analyzing microbe dynamics in response to fracking.</title>
        <authorList>
            <person name="Lamendella R."/>
        </authorList>
    </citation>
    <scope>NUCLEOTIDE SEQUENCE [LARGE SCALE GENOMIC DNA]</scope>
    <source>
        <strain evidence="7 8">97B</strain>
    </source>
</reference>
<evidence type="ECO:0000259" key="5">
    <source>
        <dbReference type="PROSITE" id="PS50042"/>
    </source>
</evidence>
<dbReference type="SUPFAM" id="SSF46785">
    <property type="entry name" value="Winged helix' DNA-binding domain"/>
    <property type="match status" value="1"/>
</dbReference>
<comment type="caution">
    <text evidence="7">The sequence shown here is derived from an EMBL/GenBank/DDBJ whole genome shotgun (WGS) entry which is preliminary data.</text>
</comment>
<keyword evidence="3" id="KW-0010">Activator</keyword>
<dbReference type="SUPFAM" id="SSF51206">
    <property type="entry name" value="cAMP-binding domain-like"/>
    <property type="match status" value="1"/>
</dbReference>
<dbReference type="InterPro" id="IPR050397">
    <property type="entry name" value="Env_Response_Regulators"/>
</dbReference>
<gene>
    <name evidence="7" type="ORF">DET59_104223</name>
</gene>
<dbReference type="PANTHER" id="PTHR24567:SF74">
    <property type="entry name" value="HTH-TYPE TRANSCRIPTIONAL REGULATOR ARCR"/>
    <property type="match status" value="1"/>
</dbReference>
<dbReference type="OrthoDB" id="9812325at2"/>
<proteinExistence type="predicted"/>
<dbReference type="SMART" id="SM00419">
    <property type="entry name" value="HTH_CRP"/>
    <property type="match status" value="1"/>
</dbReference>
<name>A0A366ET70_9BACI</name>
<dbReference type="InterPro" id="IPR036390">
    <property type="entry name" value="WH_DNA-bd_sf"/>
</dbReference>
<dbReference type="AlphaFoldDB" id="A0A366ET70"/>
<organism evidence="7 8">
    <name type="scientific">Rossellomorea aquimaris</name>
    <dbReference type="NCBI Taxonomy" id="189382"/>
    <lineage>
        <taxon>Bacteria</taxon>
        <taxon>Bacillati</taxon>
        <taxon>Bacillota</taxon>
        <taxon>Bacilli</taxon>
        <taxon>Bacillales</taxon>
        <taxon>Bacillaceae</taxon>
        <taxon>Rossellomorea</taxon>
    </lineage>
</organism>
<evidence type="ECO:0000313" key="7">
    <source>
        <dbReference type="EMBL" id="RBP05504.1"/>
    </source>
</evidence>
<dbReference type="Proteomes" id="UP000252118">
    <property type="component" value="Unassembled WGS sequence"/>
</dbReference>